<sequence length="253" mass="28941">MADEKQFSRRDFLKVSGSATGGMIAGSVLGGVVTNSFLDGKNNREQSNEEDVKNDNTSADSKDYTEARMFFTRFEDFQVLEQATEMIYPEDDNGPGAIELGVPYFIDKQLAGQWGDNSNDYRQGPFTNKSVDESSLTRGQMFLLGIRRINEYSNEKYNEEFIDTEDDNKVKILQDFEKDNVEMSVIKSSIFFELLRKATFEGAYADPLYGGNRNMEGWKMKEYPGPVMSYEDMIEESEFILKEPISLTDYQQK</sequence>
<feature type="region of interest" description="Disordered" evidence="1">
    <location>
        <begin position="39"/>
        <end position="60"/>
    </location>
</feature>
<feature type="compositionally biased region" description="Basic and acidic residues" evidence="1">
    <location>
        <begin position="41"/>
        <end position="60"/>
    </location>
</feature>
<dbReference type="InterPro" id="IPR027056">
    <property type="entry name" value="Gluconate_2DH_su3"/>
</dbReference>
<keyword evidence="2" id="KW-1133">Transmembrane helix</keyword>
<evidence type="ECO:0000313" key="3">
    <source>
        <dbReference type="EMBL" id="REG25527.1"/>
    </source>
</evidence>
<protein>
    <submittedName>
        <fullName evidence="3">Gluconate 2-dehydrogenase gamma chain</fullName>
    </submittedName>
</protein>
<comment type="caution">
    <text evidence="3">The sequence shown here is derived from an EMBL/GenBank/DDBJ whole genome shotgun (WGS) entry which is preliminary data.</text>
</comment>
<keyword evidence="2" id="KW-0812">Transmembrane</keyword>
<keyword evidence="2" id="KW-0472">Membrane</keyword>
<dbReference type="EMBL" id="QUMW01000009">
    <property type="protein sequence ID" value="REG25527.1"/>
    <property type="molecule type" value="Genomic_DNA"/>
</dbReference>
<accession>A0A3E0B0N0</accession>
<evidence type="ECO:0000256" key="2">
    <source>
        <dbReference type="SAM" id="Phobius"/>
    </source>
</evidence>
<reference evidence="3 4" key="1">
    <citation type="submission" date="2018-08" db="EMBL/GenBank/DDBJ databases">
        <title>Genomic Encyclopedia of Type Strains, Phase IV (KMG-IV): sequencing the most valuable type-strain genomes for metagenomic binning, comparative biology and taxonomic classification.</title>
        <authorList>
            <person name="Goeker M."/>
        </authorList>
    </citation>
    <scope>NUCLEOTIDE SEQUENCE [LARGE SCALE GENOMIC DNA]</scope>
    <source>
        <strain evidence="3 4">DSM 17274</strain>
    </source>
</reference>
<proteinExistence type="predicted"/>
<dbReference type="Pfam" id="PF13618">
    <property type="entry name" value="Gluconate_2-dh3"/>
    <property type="match status" value="1"/>
</dbReference>
<dbReference type="NCBIfam" id="TIGR01409">
    <property type="entry name" value="TAT_signal_seq"/>
    <property type="match status" value="1"/>
</dbReference>
<dbReference type="PROSITE" id="PS51318">
    <property type="entry name" value="TAT"/>
    <property type="match status" value="1"/>
</dbReference>
<keyword evidence="4" id="KW-1185">Reference proteome</keyword>
<dbReference type="RefSeq" id="WP_115884213.1">
    <property type="nucleotide sequence ID" value="NZ_CBCSHX010000001.1"/>
</dbReference>
<evidence type="ECO:0000313" key="4">
    <source>
        <dbReference type="Proteomes" id="UP000257076"/>
    </source>
</evidence>
<gene>
    <name evidence="3" type="ORF">DFR63_0564</name>
</gene>
<dbReference type="AlphaFoldDB" id="A0A3E0B0N0"/>
<dbReference type="InterPro" id="IPR006311">
    <property type="entry name" value="TAT_signal"/>
</dbReference>
<feature type="transmembrane region" description="Helical" evidence="2">
    <location>
        <begin position="12"/>
        <end position="38"/>
    </location>
</feature>
<name>A0A3E0B0N0_9STAP</name>
<evidence type="ECO:0000256" key="1">
    <source>
        <dbReference type="SAM" id="MobiDB-lite"/>
    </source>
</evidence>
<dbReference type="InterPro" id="IPR019546">
    <property type="entry name" value="TAT_signal_bac_arc"/>
</dbReference>
<dbReference type="Proteomes" id="UP000257076">
    <property type="component" value="Unassembled WGS sequence"/>
</dbReference>
<dbReference type="OrthoDB" id="8400810at2"/>
<organism evidence="3 4">
    <name type="scientific">Jeotgalicoccus halotolerans</name>
    <dbReference type="NCBI Taxonomy" id="157227"/>
    <lineage>
        <taxon>Bacteria</taxon>
        <taxon>Bacillati</taxon>
        <taxon>Bacillota</taxon>
        <taxon>Bacilli</taxon>
        <taxon>Bacillales</taxon>
        <taxon>Staphylococcaceae</taxon>
        <taxon>Jeotgalicoccus</taxon>
    </lineage>
</organism>